<reference evidence="7" key="1">
    <citation type="submission" date="2015-05" db="EMBL/GenBank/DDBJ databases">
        <title>Permanent draft genome of Rhodopirellula islandicus K833.</title>
        <authorList>
            <person name="Kizina J."/>
            <person name="Richter M."/>
            <person name="Glockner F.O."/>
            <person name="Harder J."/>
        </authorList>
    </citation>
    <scope>NUCLEOTIDE SEQUENCE [LARGE SCALE GENOMIC DNA]</scope>
    <source>
        <strain evidence="7">K833</strain>
    </source>
</reference>
<keyword evidence="1 5" id="KW-1003">Cell membrane</keyword>
<dbReference type="NCBIfam" id="TIGR03500">
    <property type="entry name" value="FliO_TIGR"/>
    <property type="match status" value="1"/>
</dbReference>
<keyword evidence="8" id="KW-1185">Reference proteome</keyword>
<dbReference type="AlphaFoldDB" id="A0A0J1BN87"/>
<protein>
    <recommendedName>
        <fullName evidence="5">Flagellar protein</fullName>
    </recommendedName>
</protein>
<dbReference type="GO" id="GO:0005886">
    <property type="term" value="C:plasma membrane"/>
    <property type="evidence" value="ECO:0007669"/>
    <property type="project" value="UniProtKB-SubCell"/>
</dbReference>
<keyword evidence="4 5" id="KW-0472">Membrane</keyword>
<dbReference type="GO" id="GO:0044781">
    <property type="term" value="P:bacterial-type flagellum organization"/>
    <property type="evidence" value="ECO:0007669"/>
    <property type="project" value="UniProtKB-UniRule"/>
</dbReference>
<feature type="region of interest" description="Disordered" evidence="6">
    <location>
        <begin position="219"/>
        <end position="244"/>
    </location>
</feature>
<keyword evidence="5" id="KW-0975">Bacterial flagellum</keyword>
<name>A0A0J1BN87_RHOIS</name>
<feature type="transmembrane region" description="Helical" evidence="5">
    <location>
        <begin position="106"/>
        <end position="129"/>
    </location>
</feature>
<evidence type="ECO:0000256" key="3">
    <source>
        <dbReference type="ARBA" id="ARBA00022989"/>
    </source>
</evidence>
<dbReference type="InterPro" id="IPR022781">
    <property type="entry name" value="Flagellar_biosynth_FliO"/>
</dbReference>
<dbReference type="Pfam" id="PF04347">
    <property type="entry name" value="FliO"/>
    <property type="match status" value="1"/>
</dbReference>
<accession>A0A0J1BN87</accession>
<keyword evidence="3 5" id="KW-1133">Transmembrane helix</keyword>
<feature type="compositionally biased region" description="Polar residues" evidence="6">
    <location>
        <begin position="77"/>
        <end position="92"/>
    </location>
</feature>
<comment type="similarity">
    <text evidence="5">Belongs to the FliO/MopB family.</text>
</comment>
<evidence type="ECO:0000256" key="4">
    <source>
        <dbReference type="ARBA" id="ARBA00023136"/>
    </source>
</evidence>
<evidence type="ECO:0000313" key="7">
    <source>
        <dbReference type="EMBL" id="KLU07936.1"/>
    </source>
</evidence>
<dbReference type="STRING" id="595434.RISK_000115"/>
<proteinExistence type="inferred from homology"/>
<dbReference type="RefSeq" id="WP_063838421.1">
    <property type="nucleotide sequence ID" value="NZ_LECT01000001.1"/>
</dbReference>
<evidence type="ECO:0000256" key="5">
    <source>
        <dbReference type="RuleBase" id="RU362064"/>
    </source>
</evidence>
<evidence type="ECO:0000313" key="8">
    <source>
        <dbReference type="Proteomes" id="UP000036367"/>
    </source>
</evidence>
<dbReference type="GO" id="GO:0009425">
    <property type="term" value="C:bacterial-type flagellum basal body"/>
    <property type="evidence" value="ECO:0007669"/>
    <property type="project" value="UniProtKB-SubCell"/>
</dbReference>
<feature type="region of interest" description="Disordered" evidence="6">
    <location>
        <begin position="77"/>
        <end position="103"/>
    </location>
</feature>
<sequence>MMNRIIAPANIIPFALITCLGAGEITAADRNYSSDTSYGTEAAYSADTLPSHSVSPEPPKVIGRGFPALSMQADNQDASAYQLPSESKTSGLELSPDGESSRSKNIAPLVTVGSSLAIVLALFCGLVWVSRRFGGGSAVSKPLSASTLSPLGHVMLDPRTKLLLVKCGRRVLVLSQTSSGVTPISEVTDPDEVRELIASCSAEARAVFEQTMRQIESEPVASGFVERPAASTPPSKPRRLFASA</sequence>
<evidence type="ECO:0000256" key="1">
    <source>
        <dbReference type="ARBA" id="ARBA00022475"/>
    </source>
</evidence>
<evidence type="ECO:0000256" key="2">
    <source>
        <dbReference type="ARBA" id="ARBA00022692"/>
    </source>
</evidence>
<keyword evidence="2 5" id="KW-0812">Transmembrane</keyword>
<evidence type="ECO:0000256" key="6">
    <source>
        <dbReference type="SAM" id="MobiDB-lite"/>
    </source>
</evidence>
<dbReference type="EMBL" id="LECT01000001">
    <property type="protein sequence ID" value="KLU07936.1"/>
    <property type="molecule type" value="Genomic_DNA"/>
</dbReference>
<dbReference type="PATRIC" id="fig|595434.4.peg.108"/>
<comment type="subcellular location">
    <subcellularLocation>
        <location evidence="5">Cell membrane</location>
    </subcellularLocation>
    <subcellularLocation>
        <location evidence="5">Bacterial flagellum basal body</location>
    </subcellularLocation>
</comment>
<comment type="caution">
    <text evidence="7">The sequence shown here is derived from an EMBL/GenBank/DDBJ whole genome shotgun (WGS) entry which is preliminary data.</text>
</comment>
<dbReference type="Proteomes" id="UP000036367">
    <property type="component" value="Unassembled WGS sequence"/>
</dbReference>
<organism evidence="7 8">
    <name type="scientific">Rhodopirellula islandica</name>
    <dbReference type="NCBI Taxonomy" id="595434"/>
    <lineage>
        <taxon>Bacteria</taxon>
        <taxon>Pseudomonadati</taxon>
        <taxon>Planctomycetota</taxon>
        <taxon>Planctomycetia</taxon>
        <taxon>Pirellulales</taxon>
        <taxon>Pirellulaceae</taxon>
        <taxon>Rhodopirellula</taxon>
    </lineage>
</organism>
<gene>
    <name evidence="7" type="ORF">RISK_000115</name>
</gene>